<reference evidence="4" key="1">
    <citation type="submission" date="2018-07" db="EMBL/GenBank/DDBJ databases">
        <authorList>
            <person name="Safronova V.I."/>
            <person name="Chirak E.R."/>
            <person name="Sazanova A.L."/>
        </authorList>
    </citation>
    <scope>NUCLEOTIDE SEQUENCE [LARGE SCALE GENOMIC DNA]</scope>
    <source>
        <strain evidence="4">RCAM04685</strain>
    </source>
</reference>
<evidence type="ECO:0000256" key="1">
    <source>
        <dbReference type="SAM" id="MobiDB-lite"/>
    </source>
</evidence>
<keyword evidence="3" id="KW-0969">Cilium</keyword>
<feature type="compositionally biased region" description="Basic and acidic residues" evidence="1">
    <location>
        <begin position="404"/>
        <end position="414"/>
    </location>
</feature>
<dbReference type="InterPro" id="IPR038610">
    <property type="entry name" value="FliK-like_C_sf"/>
</dbReference>
<feature type="region of interest" description="Disordered" evidence="1">
    <location>
        <begin position="1"/>
        <end position="134"/>
    </location>
</feature>
<evidence type="ECO:0000313" key="3">
    <source>
        <dbReference type="EMBL" id="RDJ29426.1"/>
    </source>
</evidence>
<keyword evidence="4" id="KW-1185">Reference proteome</keyword>
<dbReference type="RefSeq" id="WP_114827544.1">
    <property type="nucleotide sequence ID" value="NZ_QQTO01000019.1"/>
</dbReference>
<dbReference type="CDD" id="cd17470">
    <property type="entry name" value="T3SS_Flik_C"/>
    <property type="match status" value="1"/>
</dbReference>
<feature type="compositionally biased region" description="Basic and acidic residues" evidence="1">
    <location>
        <begin position="23"/>
        <end position="35"/>
    </location>
</feature>
<dbReference type="OrthoDB" id="7676733at2"/>
<sequence>MNRLDTPLGPEASVTKSGAAGKDLLKRLGGRDERGSAFGAMLKALDPKKPVVKPDAADDADKAGDKVPAPPRDDARAKAADDILATPPAAAAPEQAVSGESAAARLLLGPFQPAESEAPPPAGKDAGPRETPVMAALTGVLDEMARTLPREGRAAGFARPEQPPQPGAAGIAMPSQDKAPAADLSLLSRLADVLKDPAAAKDIATAQDAAESTAPLARPHAKDDDQNAAPGPKPEGGPGPLTIAVTHQETHLPPVTRLSPFQQVVEPIRQAAAELVASLRGSDAIPELDSLKPSEISSPTKLLHLELRPVELGTITVKMRLSQGGMELRIEASRPETAALLSQDKEALREIIRASGYSPDAVSVETVHVDAAPGDWQRAQHRQDAPQNPTPDGRDGGRGFSEFRQGEQGREAPRQSRTPDAPLSKDEPHDMAETGRAGGDPHLYL</sequence>
<name>A0A370LBU1_9HYPH</name>
<feature type="domain" description="Flagellar hook-length control protein-like C-terminal" evidence="2">
    <location>
        <begin position="300"/>
        <end position="366"/>
    </location>
</feature>
<feature type="region of interest" description="Disordered" evidence="1">
    <location>
        <begin position="375"/>
        <end position="445"/>
    </location>
</feature>
<dbReference type="AlphaFoldDB" id="A0A370LBU1"/>
<dbReference type="Proteomes" id="UP000255207">
    <property type="component" value="Unassembled WGS sequence"/>
</dbReference>
<dbReference type="EMBL" id="QQTP01000001">
    <property type="protein sequence ID" value="RDJ29426.1"/>
    <property type="molecule type" value="Genomic_DNA"/>
</dbReference>
<dbReference type="Pfam" id="PF02120">
    <property type="entry name" value="Flg_hook"/>
    <property type="match status" value="1"/>
</dbReference>
<comment type="caution">
    <text evidence="3">The sequence shown here is derived from an EMBL/GenBank/DDBJ whole genome shotgun (WGS) entry which is preliminary data.</text>
</comment>
<feature type="compositionally biased region" description="Basic and acidic residues" evidence="1">
    <location>
        <begin position="55"/>
        <end position="81"/>
    </location>
</feature>
<dbReference type="InterPro" id="IPR021136">
    <property type="entry name" value="Flagellar_hook_control-like_C"/>
</dbReference>
<evidence type="ECO:0000313" key="4">
    <source>
        <dbReference type="Proteomes" id="UP000255207"/>
    </source>
</evidence>
<dbReference type="Gene3D" id="3.30.750.140">
    <property type="match status" value="1"/>
</dbReference>
<feature type="region of interest" description="Disordered" evidence="1">
    <location>
        <begin position="150"/>
        <end position="178"/>
    </location>
</feature>
<feature type="region of interest" description="Disordered" evidence="1">
    <location>
        <begin position="203"/>
        <end position="258"/>
    </location>
</feature>
<protein>
    <submittedName>
        <fullName evidence="3">Flagellar hook-length control protein FliK</fullName>
    </submittedName>
</protein>
<keyword evidence="3" id="KW-0966">Cell projection</keyword>
<accession>A0A370LBU1</accession>
<evidence type="ECO:0000259" key="2">
    <source>
        <dbReference type="Pfam" id="PF02120"/>
    </source>
</evidence>
<proteinExistence type="predicted"/>
<organism evidence="3 4">
    <name type="scientific">Bosea caraganae</name>
    <dbReference type="NCBI Taxonomy" id="2763117"/>
    <lineage>
        <taxon>Bacteria</taxon>
        <taxon>Pseudomonadati</taxon>
        <taxon>Pseudomonadota</taxon>
        <taxon>Alphaproteobacteria</taxon>
        <taxon>Hyphomicrobiales</taxon>
        <taxon>Boseaceae</taxon>
        <taxon>Bosea</taxon>
    </lineage>
</organism>
<gene>
    <name evidence="3" type="ORF">DWE98_02425</name>
</gene>
<feature type="compositionally biased region" description="Basic and acidic residues" evidence="1">
    <location>
        <begin position="423"/>
        <end position="433"/>
    </location>
</feature>
<feature type="compositionally biased region" description="Low complexity" evidence="1">
    <location>
        <begin position="82"/>
        <end position="96"/>
    </location>
</feature>
<keyword evidence="3" id="KW-0282">Flagellum</keyword>